<dbReference type="GO" id="GO:0006310">
    <property type="term" value="P:DNA recombination"/>
    <property type="evidence" value="ECO:0007669"/>
    <property type="project" value="UniProtKB-UniRule"/>
</dbReference>
<proteinExistence type="inferred from homology"/>
<dbReference type="GO" id="GO:0030915">
    <property type="term" value="C:Smc5-Smc6 complex"/>
    <property type="evidence" value="ECO:0007669"/>
    <property type="project" value="UniProtKB-UniRule"/>
</dbReference>
<dbReference type="Pfam" id="PF08743">
    <property type="entry name" value="Nse4_C"/>
    <property type="match status" value="1"/>
</dbReference>
<dbReference type="GO" id="GO:0006281">
    <property type="term" value="P:DNA repair"/>
    <property type="evidence" value="ECO:0007669"/>
    <property type="project" value="UniProtKB-UniRule"/>
</dbReference>
<dbReference type="GO" id="GO:0005634">
    <property type="term" value="C:nucleus"/>
    <property type="evidence" value="ECO:0007669"/>
    <property type="project" value="UniProtKB-SubCell"/>
</dbReference>
<protein>
    <recommendedName>
        <fullName evidence="7">Non-structural maintenance of chromosomes element 4</fullName>
    </recommendedName>
</protein>
<comment type="similarity">
    <text evidence="2 7">Belongs to the NSE4 family.</text>
</comment>
<dbReference type="EMBL" id="CM017640">
    <property type="protein sequence ID" value="TYJ32965.1"/>
    <property type="molecule type" value="Genomic_DNA"/>
</dbReference>
<evidence type="ECO:0000256" key="5">
    <source>
        <dbReference type="ARBA" id="ARBA00023204"/>
    </source>
</evidence>
<keyword evidence="4 7" id="KW-0233">DNA recombination</keyword>
<evidence type="ECO:0000256" key="3">
    <source>
        <dbReference type="ARBA" id="ARBA00022763"/>
    </source>
</evidence>
<keyword evidence="3 7" id="KW-0227">DNA damage</keyword>
<dbReference type="AlphaFoldDB" id="A0A5D2Z2G6"/>
<feature type="compositionally biased region" description="Basic and acidic residues" evidence="8">
    <location>
        <begin position="7"/>
        <end position="16"/>
    </location>
</feature>
<evidence type="ECO:0000256" key="8">
    <source>
        <dbReference type="SAM" id="MobiDB-lite"/>
    </source>
</evidence>
<organism evidence="10 11">
    <name type="scientific">Gossypium mustelinum</name>
    <name type="common">Cotton</name>
    <name type="synonym">Gossypium caicoense</name>
    <dbReference type="NCBI Taxonomy" id="34275"/>
    <lineage>
        <taxon>Eukaryota</taxon>
        <taxon>Viridiplantae</taxon>
        <taxon>Streptophyta</taxon>
        <taxon>Embryophyta</taxon>
        <taxon>Tracheophyta</taxon>
        <taxon>Spermatophyta</taxon>
        <taxon>Magnoliopsida</taxon>
        <taxon>eudicotyledons</taxon>
        <taxon>Gunneridae</taxon>
        <taxon>Pentapetalae</taxon>
        <taxon>rosids</taxon>
        <taxon>malvids</taxon>
        <taxon>Malvales</taxon>
        <taxon>Malvaceae</taxon>
        <taxon>Malvoideae</taxon>
        <taxon>Gossypium</taxon>
    </lineage>
</organism>
<evidence type="ECO:0000256" key="4">
    <source>
        <dbReference type="ARBA" id="ARBA00023172"/>
    </source>
</evidence>
<comment type="subcellular location">
    <subcellularLocation>
        <location evidence="1 7">Nucleus</location>
    </subcellularLocation>
</comment>
<dbReference type="PANTHER" id="PTHR16140">
    <property type="entry name" value="NON-STRUCTURAL MAINTENANCE OF CHROMOSOMES ELEMENT 4"/>
    <property type="match status" value="1"/>
</dbReference>
<sequence length="416" mass="46210">MRRNVKKEKQTDKGDAAAEPVRAKVAGVARDESADVESNQPNREEDVADRRVLRSKYLAVMTKINDARDEISNVDSNKFNIIINEVDNLHQQVSKPREQVADAEALLDLANTLATSVKSISCEGISLADFVNCLIREFGKSTRSLETQENEQISIDWKEIGVAVSPFFRTCKGICTMLGPMSNELKQRKPMVTRKRAVRPTDTTRPDEVDETGAEEKTDTDRNMAVMFEILRRKRQVKLESLILNRSSFAQTVENLFALSFLVKDGRAKIVVNGSGSHIVSPKNAPAASSIASGEAAYSHFVFRFDFKDWKVMMNAVPVGDELMPHREDSHPTLSQAEPAANSSGASTTTPIRKLSRNRGLILQESIVDDSPEPDDANKGPGIRRCRLDSSAVRARSNSLTYLLTRSMFTFGFVDT</sequence>
<gene>
    <name evidence="10" type="ORF">E1A91_A05G070200v1</name>
</gene>
<evidence type="ECO:0000256" key="6">
    <source>
        <dbReference type="ARBA" id="ARBA00023242"/>
    </source>
</evidence>
<keyword evidence="6 7" id="KW-0539">Nucleus</keyword>
<dbReference type="Proteomes" id="UP000323597">
    <property type="component" value="Chromosome A05"/>
</dbReference>
<dbReference type="InterPro" id="IPR027786">
    <property type="entry name" value="Nse4/EID"/>
</dbReference>
<dbReference type="InterPro" id="IPR014854">
    <property type="entry name" value="Nse4_C"/>
</dbReference>
<feature type="domain" description="Non-structural maintenance of chromosome element 4 C-terminal" evidence="9">
    <location>
        <begin position="237"/>
        <end position="323"/>
    </location>
</feature>
<evidence type="ECO:0000313" key="10">
    <source>
        <dbReference type="EMBL" id="TYJ32965.1"/>
    </source>
</evidence>
<reference evidence="10 11" key="1">
    <citation type="submission" date="2019-07" db="EMBL/GenBank/DDBJ databases">
        <title>WGS assembly of Gossypium mustelinum.</title>
        <authorList>
            <person name="Chen Z.J."/>
            <person name="Sreedasyam A."/>
            <person name="Ando A."/>
            <person name="Song Q."/>
            <person name="De L."/>
            <person name="Hulse-Kemp A."/>
            <person name="Ding M."/>
            <person name="Ye W."/>
            <person name="Kirkbride R."/>
            <person name="Jenkins J."/>
            <person name="Plott C."/>
            <person name="Lovell J."/>
            <person name="Lin Y.-M."/>
            <person name="Vaughn R."/>
            <person name="Liu B."/>
            <person name="Li W."/>
            <person name="Simpson S."/>
            <person name="Scheffler B."/>
            <person name="Saski C."/>
            <person name="Grover C."/>
            <person name="Hu G."/>
            <person name="Conover J."/>
            <person name="Carlson J."/>
            <person name="Shu S."/>
            <person name="Boston L."/>
            <person name="Williams M."/>
            <person name="Peterson D."/>
            <person name="Mcgee K."/>
            <person name="Jones D."/>
            <person name="Wendel J."/>
            <person name="Stelly D."/>
            <person name="Grimwood J."/>
            <person name="Schmutz J."/>
        </authorList>
    </citation>
    <scope>NUCLEOTIDE SEQUENCE [LARGE SCALE GENOMIC DNA]</scope>
    <source>
        <strain evidence="10">1408120.09</strain>
    </source>
</reference>
<comment type="subunit">
    <text evidence="7">Component of the SMC5-SMC6 complex.</text>
</comment>
<comment type="function">
    <text evidence="7">Component of the SMC5-SMC6 complex, that promotes sister chromatid alignment after DNA damage and facilitates double-stranded DNA breaks (DSBs) repair via homologous recombination between sister chromatids.</text>
</comment>
<feature type="compositionally biased region" description="Basic residues" evidence="8">
    <location>
        <begin position="189"/>
        <end position="198"/>
    </location>
</feature>
<feature type="region of interest" description="Disordered" evidence="8">
    <location>
        <begin position="1"/>
        <end position="48"/>
    </location>
</feature>
<evidence type="ECO:0000259" key="9">
    <source>
        <dbReference type="Pfam" id="PF08743"/>
    </source>
</evidence>
<feature type="compositionally biased region" description="Polar residues" evidence="8">
    <location>
        <begin position="332"/>
        <end position="351"/>
    </location>
</feature>
<feature type="region of interest" description="Disordered" evidence="8">
    <location>
        <begin position="325"/>
        <end position="384"/>
    </location>
</feature>
<keyword evidence="5 7" id="KW-0234">DNA repair</keyword>
<accession>A0A5D2Z2G6</accession>
<feature type="region of interest" description="Disordered" evidence="8">
    <location>
        <begin position="189"/>
        <end position="218"/>
    </location>
</feature>
<keyword evidence="11" id="KW-1185">Reference proteome</keyword>
<evidence type="ECO:0000256" key="2">
    <source>
        <dbReference type="ARBA" id="ARBA00008997"/>
    </source>
</evidence>
<evidence type="ECO:0000313" key="11">
    <source>
        <dbReference type="Proteomes" id="UP000323597"/>
    </source>
</evidence>
<dbReference type="PANTHER" id="PTHR16140:SF18">
    <property type="entry name" value="NON-STRUCTURAL MAINTENANCE OF CHROMOSOMES ELEMENT 4"/>
    <property type="match status" value="1"/>
</dbReference>
<evidence type="ECO:0000256" key="1">
    <source>
        <dbReference type="ARBA" id="ARBA00004123"/>
    </source>
</evidence>
<name>A0A5D2Z2G6_GOSMU</name>
<evidence type="ECO:0000256" key="7">
    <source>
        <dbReference type="RuleBase" id="RU365071"/>
    </source>
</evidence>